<dbReference type="InterPro" id="IPR041664">
    <property type="entry name" value="AAA_16"/>
</dbReference>
<protein>
    <submittedName>
        <fullName evidence="2">AAA family ATPase</fullName>
    </submittedName>
</protein>
<dbReference type="PANTHER" id="PTHR34301">
    <property type="entry name" value="DNA-BINDING PROTEIN-RELATED"/>
    <property type="match status" value="1"/>
</dbReference>
<accession>A0A8I1HT19</accession>
<dbReference type="PANTHER" id="PTHR34301:SF8">
    <property type="entry name" value="ATPASE DOMAIN-CONTAINING PROTEIN"/>
    <property type="match status" value="1"/>
</dbReference>
<dbReference type="SUPFAM" id="SSF52540">
    <property type="entry name" value="P-loop containing nucleoside triphosphate hydrolases"/>
    <property type="match status" value="1"/>
</dbReference>
<dbReference type="Pfam" id="PF13191">
    <property type="entry name" value="AAA_16"/>
    <property type="match status" value="1"/>
</dbReference>
<reference evidence="2 3" key="1">
    <citation type="submission" date="2020-12" db="EMBL/GenBank/DDBJ databases">
        <title>Draft genome sequence of the commensal strain Corynebacterium tuberculostearicum MFP09/CIP 102622 isolated from human skin.</title>
        <authorList>
            <person name="Boukerb A.M."/>
            <person name="Janvier X."/>
            <person name="Feuilloley M.G.J."/>
            <person name="Groboillot A."/>
        </authorList>
    </citation>
    <scope>NUCLEOTIDE SEQUENCE [LARGE SCALE GENOMIC DNA]</scope>
    <source>
        <strain evidence="2 3">CIP 102622</strain>
    </source>
</reference>
<evidence type="ECO:0000313" key="3">
    <source>
        <dbReference type="Proteomes" id="UP000603369"/>
    </source>
</evidence>
<feature type="domain" description="Orc1-like AAA ATPase" evidence="1">
    <location>
        <begin position="16"/>
        <end position="164"/>
    </location>
</feature>
<keyword evidence="3" id="KW-1185">Reference proteome</keyword>
<dbReference type="InterPro" id="IPR027417">
    <property type="entry name" value="P-loop_NTPase"/>
</dbReference>
<proteinExistence type="predicted"/>
<dbReference type="Gene3D" id="3.40.50.300">
    <property type="entry name" value="P-loop containing nucleotide triphosphate hydrolases"/>
    <property type="match status" value="1"/>
</dbReference>
<evidence type="ECO:0000313" key="2">
    <source>
        <dbReference type="EMBL" id="MBK3427060.1"/>
    </source>
</evidence>
<name>A0A8I1HT19_9CORY</name>
<comment type="caution">
    <text evidence="2">The sequence shown here is derived from an EMBL/GenBank/DDBJ whole genome shotgun (WGS) entry which is preliminary data.</text>
</comment>
<dbReference type="Proteomes" id="UP000603369">
    <property type="component" value="Unassembled WGS sequence"/>
</dbReference>
<evidence type="ECO:0000259" key="1">
    <source>
        <dbReference type="Pfam" id="PF13191"/>
    </source>
</evidence>
<sequence length="373" mass="40247">MDNPFRPTFGAPPLFWVGRGVVLDSFRTALDGSAGNASRSMVLSGARGIGKTVLINELEDIAEARGWVTLRASGRSTMVEELVNTTIPRLLERLSPSDKKKVSRIGIGGVGSIGFDHQKEDRFTPTLNTRLRELSSELKGTGILLTIDEVQDADVEELTTIAVAYQDLVRDEIDIALVAAGLPQGVNHLLDLPGVTFLRRAQKFVLGPLSPANAERALGHTASGSGLEFSHEAITDAAALTRGYPYLVQLVGSLAWERSRRNQEGGISQQTITSIAPDAISIMGAQVHQPATLALPPAQREFLEAMAAVEVDGIATIADIAGHMDRTVRSLSATRQRLIDADLIEPTAHGKLRYVIPYMGEYFTTTDSRGRVD</sequence>
<dbReference type="AlphaFoldDB" id="A0A8I1HT19"/>
<dbReference type="EMBL" id="JAEHFL010000001">
    <property type="protein sequence ID" value="MBK3427060.1"/>
    <property type="molecule type" value="Genomic_DNA"/>
</dbReference>
<gene>
    <name evidence="2" type="ORF">JDP02_00810</name>
</gene>
<dbReference type="RefSeq" id="WP_005323356.1">
    <property type="nucleotide sequence ID" value="NZ_JAEHFL010000001.1"/>
</dbReference>
<organism evidence="2 3">
    <name type="scientific">Corynebacterium tuberculostearicum</name>
    <dbReference type="NCBI Taxonomy" id="38304"/>
    <lineage>
        <taxon>Bacteria</taxon>
        <taxon>Bacillati</taxon>
        <taxon>Actinomycetota</taxon>
        <taxon>Actinomycetes</taxon>
        <taxon>Mycobacteriales</taxon>
        <taxon>Corynebacteriaceae</taxon>
        <taxon>Corynebacterium</taxon>
    </lineage>
</organism>